<dbReference type="InterPro" id="IPR010054">
    <property type="entry name" value="Type2_sec_GspG"/>
</dbReference>
<evidence type="ECO:0000256" key="13">
    <source>
        <dbReference type="ARBA" id="ARBA00045631"/>
    </source>
</evidence>
<evidence type="ECO:0000259" key="16">
    <source>
        <dbReference type="Pfam" id="PF08334"/>
    </source>
</evidence>
<name>A0A5B8ICG9_9GAMM</name>
<dbReference type="InterPro" id="IPR013545">
    <property type="entry name" value="T2SS_protein-GspG_C"/>
</dbReference>
<dbReference type="RefSeq" id="WP_042868727.1">
    <property type="nucleotide sequence ID" value="NZ_CM001975.1"/>
</dbReference>
<feature type="domain" description="Type II secretion system protein GspG C-terminal" evidence="16">
    <location>
        <begin position="35"/>
        <end position="139"/>
    </location>
</feature>
<evidence type="ECO:0000313" key="17">
    <source>
        <dbReference type="EMBL" id="QDX31228.1"/>
    </source>
</evidence>
<dbReference type="PROSITE" id="PS00409">
    <property type="entry name" value="PROKAR_NTER_METHYL"/>
    <property type="match status" value="1"/>
</dbReference>
<keyword evidence="9 15" id="KW-0812">Transmembrane</keyword>
<dbReference type="SUPFAM" id="SSF54523">
    <property type="entry name" value="Pili subunits"/>
    <property type="match status" value="1"/>
</dbReference>
<keyword evidence="18" id="KW-1185">Reference proteome</keyword>
<dbReference type="PRINTS" id="PR00813">
    <property type="entry name" value="BCTERIALGSPG"/>
</dbReference>
<keyword evidence="12 15" id="KW-0472">Membrane</keyword>
<dbReference type="PANTHER" id="PTHR30093">
    <property type="entry name" value="GENERAL SECRETION PATHWAY PROTEIN G"/>
    <property type="match status" value="1"/>
</dbReference>
<keyword evidence="7" id="KW-0488">Methylation</keyword>
<organism evidence="17 18">
    <name type="scientific">Dickeya poaceiphila</name>
    <dbReference type="NCBI Taxonomy" id="568768"/>
    <lineage>
        <taxon>Bacteria</taxon>
        <taxon>Pseudomonadati</taxon>
        <taxon>Pseudomonadota</taxon>
        <taxon>Gammaproteobacteria</taxon>
        <taxon>Enterobacterales</taxon>
        <taxon>Pectobacteriaceae</taxon>
        <taxon>Dickeya</taxon>
    </lineage>
</organism>
<keyword evidence="5" id="KW-0813">Transport</keyword>
<comment type="similarity">
    <text evidence="2">Belongs to the GSP G family.</text>
</comment>
<feature type="compositionally biased region" description="Basic and acidic residues" evidence="14">
    <location>
        <begin position="115"/>
        <end position="141"/>
    </location>
</feature>
<evidence type="ECO:0000256" key="15">
    <source>
        <dbReference type="SAM" id="Phobius"/>
    </source>
</evidence>
<evidence type="ECO:0000256" key="4">
    <source>
        <dbReference type="ARBA" id="ARBA00020042"/>
    </source>
</evidence>
<evidence type="ECO:0000256" key="7">
    <source>
        <dbReference type="ARBA" id="ARBA00022481"/>
    </source>
</evidence>
<gene>
    <name evidence="17" type="primary">gspG</name>
    <name evidence="17" type="ORF">Dpoa569_0003219</name>
</gene>
<keyword evidence="6" id="KW-1003">Cell membrane</keyword>
<comment type="subcellular location">
    <subcellularLocation>
        <location evidence="1">Cell inner membrane</location>
        <topology evidence="1">Single-pass membrane protein</topology>
    </subcellularLocation>
</comment>
<evidence type="ECO:0000313" key="18">
    <source>
        <dbReference type="Proteomes" id="UP000320591"/>
    </source>
</evidence>
<keyword evidence="10" id="KW-0653">Protein transport</keyword>
<evidence type="ECO:0000256" key="6">
    <source>
        <dbReference type="ARBA" id="ARBA00022475"/>
    </source>
</evidence>
<keyword evidence="8" id="KW-0997">Cell inner membrane</keyword>
<dbReference type="Pfam" id="PF08334">
    <property type="entry name" value="T2SSG"/>
    <property type="match status" value="1"/>
</dbReference>
<evidence type="ECO:0000256" key="9">
    <source>
        <dbReference type="ARBA" id="ARBA00022692"/>
    </source>
</evidence>
<proteinExistence type="inferred from homology"/>
<evidence type="ECO:0000256" key="8">
    <source>
        <dbReference type="ARBA" id="ARBA00022519"/>
    </source>
</evidence>
<evidence type="ECO:0000256" key="5">
    <source>
        <dbReference type="ARBA" id="ARBA00022448"/>
    </source>
</evidence>
<reference evidence="17 18" key="1">
    <citation type="journal article" date="2019" name="Environ. Microbiol.">
        <title>The phytopathogenic nature of Dickeya aquatica 174/2 and the dynamic early evolution of Dickeya pathogenicity.</title>
        <authorList>
            <person name="Duprey A."/>
            <person name="Taib N."/>
            <person name="Leonard S."/>
            <person name="Garin T."/>
            <person name="Flandrois J.P."/>
            <person name="Nasser W."/>
            <person name="Brochier-Armanet C."/>
            <person name="Reverchon S."/>
        </authorList>
    </citation>
    <scope>NUCLEOTIDE SEQUENCE [LARGE SCALE GENOMIC DNA]</scope>
    <source>
        <strain evidence="17 18">NCPPB 569</strain>
    </source>
</reference>
<dbReference type="NCBIfam" id="TIGR01710">
    <property type="entry name" value="typeII_sec_gspG"/>
    <property type="match status" value="1"/>
</dbReference>
<dbReference type="AlphaFoldDB" id="A0A5B8ICG9"/>
<dbReference type="OrthoDB" id="9795612at2"/>
<dbReference type="GO" id="GO:0005886">
    <property type="term" value="C:plasma membrane"/>
    <property type="evidence" value="ECO:0007669"/>
    <property type="project" value="UniProtKB-SubCell"/>
</dbReference>
<dbReference type="STRING" id="568768.GCA_000406125_00740"/>
<dbReference type="Pfam" id="PF07963">
    <property type="entry name" value="N_methyl"/>
    <property type="match status" value="1"/>
</dbReference>
<evidence type="ECO:0000256" key="12">
    <source>
        <dbReference type="ARBA" id="ARBA00023136"/>
    </source>
</evidence>
<dbReference type="Proteomes" id="UP000320591">
    <property type="component" value="Chromosome"/>
</dbReference>
<dbReference type="GO" id="GO:0015628">
    <property type="term" value="P:protein secretion by the type II secretion system"/>
    <property type="evidence" value="ECO:0007669"/>
    <property type="project" value="InterPro"/>
</dbReference>
<dbReference type="KEGG" id="dic:Dpoa569_0003219"/>
<dbReference type="Gene3D" id="3.30.700.10">
    <property type="entry name" value="Glycoprotein, Type 4 Pilin"/>
    <property type="match status" value="1"/>
</dbReference>
<comment type="function">
    <text evidence="13">Core component of the type II secretion system required for the energy-dependent secretion of extracellular factors such as proteases and toxins from the periplasm. Pseudopilin (pilin-like) protein that polymerizes to form the pseudopilus. Further polymerization triggers pseudopilus growth.</text>
</comment>
<dbReference type="InterPro" id="IPR045584">
    <property type="entry name" value="Pilin-like"/>
</dbReference>
<evidence type="ECO:0000256" key="1">
    <source>
        <dbReference type="ARBA" id="ARBA00004377"/>
    </source>
</evidence>
<accession>A0A5B8ICG9</accession>
<dbReference type="NCBIfam" id="TIGR02532">
    <property type="entry name" value="IV_pilin_GFxxxE"/>
    <property type="match status" value="1"/>
</dbReference>
<comment type="subunit">
    <text evidence="3">Type II secretion system is composed of four main components: the outer membrane complex, the inner membrane complex, the cytoplasmic secretion ATPase and the periplasm-spanning pseudopilus. Forms homomultimers.</text>
</comment>
<dbReference type="PANTHER" id="PTHR30093:SF44">
    <property type="entry name" value="TYPE II SECRETION SYSTEM CORE PROTEIN G"/>
    <property type="match status" value="1"/>
</dbReference>
<feature type="transmembrane region" description="Helical" evidence="15">
    <location>
        <begin position="12"/>
        <end position="33"/>
    </location>
</feature>
<dbReference type="InterPro" id="IPR012902">
    <property type="entry name" value="N_methyl_site"/>
</dbReference>
<evidence type="ECO:0000256" key="10">
    <source>
        <dbReference type="ARBA" id="ARBA00022927"/>
    </source>
</evidence>
<feature type="region of interest" description="Disordered" evidence="14">
    <location>
        <begin position="114"/>
        <end position="141"/>
    </location>
</feature>
<evidence type="ECO:0000256" key="14">
    <source>
        <dbReference type="SAM" id="MobiDB-lite"/>
    </source>
</evidence>
<sequence>MLYRRIKRVQQGFTLLEVMVVIVIIGLMATLVLPNIMGSKQRANIQKAKADISAIENALEMYHLDHNRFPEQSEGLSALTEGAGKENSENLSSSYIRDLPKDPWGHDYYYANPGRHKDVDVYSSGPDEKVGTKDDIGNWTK</sequence>
<keyword evidence="11 15" id="KW-1133">Transmembrane helix</keyword>
<dbReference type="EMBL" id="CP042220">
    <property type="protein sequence ID" value="QDX31228.1"/>
    <property type="molecule type" value="Genomic_DNA"/>
</dbReference>
<evidence type="ECO:0000256" key="2">
    <source>
        <dbReference type="ARBA" id="ARBA00009984"/>
    </source>
</evidence>
<dbReference type="GO" id="GO:0015627">
    <property type="term" value="C:type II protein secretion system complex"/>
    <property type="evidence" value="ECO:0007669"/>
    <property type="project" value="InterPro"/>
</dbReference>
<protein>
    <recommendedName>
        <fullName evidence="4">Type II secretion system core protein G</fullName>
    </recommendedName>
</protein>
<evidence type="ECO:0000256" key="3">
    <source>
        <dbReference type="ARBA" id="ARBA00011180"/>
    </source>
</evidence>
<evidence type="ECO:0000256" key="11">
    <source>
        <dbReference type="ARBA" id="ARBA00022989"/>
    </source>
</evidence>
<dbReference type="InterPro" id="IPR000983">
    <property type="entry name" value="Bac_GSPG_pilin"/>
</dbReference>